<dbReference type="GO" id="GO:0016757">
    <property type="term" value="F:glycosyltransferase activity"/>
    <property type="evidence" value="ECO:0007669"/>
    <property type="project" value="UniProtKB-KW"/>
</dbReference>
<dbReference type="RefSeq" id="WP_095697245.1">
    <property type="nucleotide sequence ID" value="NZ_CP016778.1"/>
</dbReference>
<feature type="domain" description="Glycosyl transferase family 1" evidence="3">
    <location>
        <begin position="191"/>
        <end position="354"/>
    </location>
</feature>
<proteinExistence type="predicted"/>
<dbReference type="Pfam" id="PF00534">
    <property type="entry name" value="Glycos_transf_1"/>
    <property type="match status" value="1"/>
</dbReference>
<name>A0AAD0E735_9ACTN</name>
<evidence type="ECO:0000259" key="4">
    <source>
        <dbReference type="Pfam" id="PF13579"/>
    </source>
</evidence>
<evidence type="ECO:0000313" key="5">
    <source>
        <dbReference type="EMBL" id="ASY23097.1"/>
    </source>
</evidence>
<keyword evidence="2" id="KW-0808">Transferase</keyword>
<feature type="domain" description="Glycosyltransferase subfamily 4-like N-terminal" evidence="4">
    <location>
        <begin position="17"/>
        <end position="173"/>
    </location>
</feature>
<reference evidence="5 6" key="1">
    <citation type="submission" date="2016-07" db="EMBL/GenBank/DDBJ databases">
        <title>High microdiversification within the ubiquitous acI lineage of Actinobacteria.</title>
        <authorList>
            <person name="Neuenschwander S.M."/>
            <person name="Salcher M."/>
            <person name="Ghai R."/>
            <person name="Pernthaler J."/>
        </authorList>
    </citation>
    <scope>NUCLEOTIDE SEQUENCE [LARGE SCALE GENOMIC DNA]</scope>
    <source>
        <strain evidence="5">MMS-IIB-76</strain>
    </source>
</reference>
<sequence>MAERIKVMQIIARMNVGGPAVIVAELMRGLDASKFEQVLVTGYCDVNEADYLEEVATDIKATRIAGLGRSISLVTDLRAFIGLVAMIKKIQPDVIHTHTAKAGVLGRLASIIAGRGAIRIHTFHGHLLHGYFSGWKTQLVIAIEKALAARTHHLIAIGTVVKNDLLAAGIGKPAQFSVFFPGLPEPKRFERAELRKELELDPATIYCTFVGRLTQIKRPDRLLDVATDIAKQNVAVHFLVAGEGELFESSRLRATAKKLPITFLGWRKDIDQLFAASDIAILTSDNEGIPLTLIQGAQAGLPIVAPAVGSISDIVEDAKTGFLTAPTASAMAARVIELAADSQLRNQLGAAGREQAHTYFSLERMLRDHTGIYNAPHKK</sequence>
<dbReference type="AlphaFoldDB" id="A0AAD0E735"/>
<evidence type="ECO:0000256" key="1">
    <source>
        <dbReference type="ARBA" id="ARBA00022676"/>
    </source>
</evidence>
<gene>
    <name evidence="5" type="ORF">A1sIIB76_06105</name>
</gene>
<dbReference type="InterPro" id="IPR001296">
    <property type="entry name" value="Glyco_trans_1"/>
</dbReference>
<accession>A0AAD0E735</accession>
<dbReference type="SUPFAM" id="SSF53756">
    <property type="entry name" value="UDP-Glycosyltransferase/glycogen phosphorylase"/>
    <property type="match status" value="1"/>
</dbReference>
<dbReference type="Proteomes" id="UP000217194">
    <property type="component" value="Chromosome"/>
</dbReference>
<dbReference type="EMBL" id="CP016778">
    <property type="protein sequence ID" value="ASY23097.1"/>
    <property type="molecule type" value="Genomic_DNA"/>
</dbReference>
<dbReference type="PANTHER" id="PTHR12526">
    <property type="entry name" value="GLYCOSYLTRANSFERASE"/>
    <property type="match status" value="1"/>
</dbReference>
<dbReference type="Pfam" id="PF13579">
    <property type="entry name" value="Glyco_trans_4_4"/>
    <property type="match status" value="1"/>
</dbReference>
<evidence type="ECO:0000313" key="6">
    <source>
        <dbReference type="Proteomes" id="UP000217194"/>
    </source>
</evidence>
<organism evidence="5 6">
    <name type="scientific">Candidatus Planktophila versatilis</name>
    <dbReference type="NCBI Taxonomy" id="1884905"/>
    <lineage>
        <taxon>Bacteria</taxon>
        <taxon>Bacillati</taxon>
        <taxon>Actinomycetota</taxon>
        <taxon>Actinomycetes</taxon>
        <taxon>Candidatus Nanopelagicales</taxon>
        <taxon>Candidatus Nanopelagicaceae</taxon>
        <taxon>Candidatus Planktophila</taxon>
    </lineage>
</organism>
<keyword evidence="1" id="KW-0328">Glycosyltransferase</keyword>
<evidence type="ECO:0000256" key="2">
    <source>
        <dbReference type="ARBA" id="ARBA00022679"/>
    </source>
</evidence>
<protein>
    <submittedName>
        <fullName evidence="5">Glycosyltransferase</fullName>
    </submittedName>
</protein>
<dbReference type="Gene3D" id="3.40.50.2000">
    <property type="entry name" value="Glycogen Phosphorylase B"/>
    <property type="match status" value="2"/>
</dbReference>
<evidence type="ECO:0000259" key="3">
    <source>
        <dbReference type="Pfam" id="PF00534"/>
    </source>
</evidence>
<dbReference type="InterPro" id="IPR028098">
    <property type="entry name" value="Glyco_trans_4-like_N"/>
</dbReference>